<dbReference type="OrthoDB" id="9808471at2"/>
<evidence type="ECO:0000256" key="1">
    <source>
        <dbReference type="ARBA" id="ARBA00004370"/>
    </source>
</evidence>
<dbReference type="PANTHER" id="PTHR10266">
    <property type="entry name" value="CYTOCHROME C1"/>
    <property type="match status" value="1"/>
</dbReference>
<dbReference type="Proteomes" id="UP000284322">
    <property type="component" value="Unassembled WGS sequence"/>
</dbReference>
<dbReference type="InterPro" id="IPR009056">
    <property type="entry name" value="Cyt_c-like_dom"/>
</dbReference>
<dbReference type="SUPFAM" id="SSF46626">
    <property type="entry name" value="Cytochrome c"/>
    <property type="match status" value="1"/>
</dbReference>
<feature type="binding site" description="covalent" evidence="9">
    <location>
        <position position="212"/>
    </location>
    <ligand>
        <name>heme c</name>
        <dbReference type="ChEBI" id="CHEBI:61717"/>
    </ligand>
</feature>
<keyword evidence="5 9" id="KW-0479">Metal-binding</keyword>
<proteinExistence type="predicted"/>
<dbReference type="PROSITE" id="PS51007">
    <property type="entry name" value="CYTC"/>
    <property type="match status" value="1"/>
</dbReference>
<keyword evidence="7 9" id="KW-0408">Iron</keyword>
<sequence length="292" mass="31893">MIRIFGILAGLFFSLSVLWAFISGAIAVAPVLGEYGQFTEPMADKVFHEKHPPALHLQSDGPFGTWDLAQLQRGFQVYKEVCAACHSLKFVAFRDLEELGYDKGQVKTIAAGFQVPGVDPNTGEATTRPGMPTDYFPSPYPNETAAKAANNNAVPPDLSLMAKARHGGPAYIHAILTGYGPEPEALKQQFPDFKVPSTGHYNKYFPSLAIAMPPPLTAEGQVSYAEGQPKPTIEQMSTDVSAFLEWTAEPKKVKRTQTGWPVLGFLLFATILAYLAKKQVWAALKPKKKHTA</sequence>
<dbReference type="PANTHER" id="PTHR10266:SF3">
    <property type="entry name" value="CYTOCHROME C1, HEME PROTEIN, MITOCHONDRIAL"/>
    <property type="match status" value="1"/>
</dbReference>
<dbReference type="Gene3D" id="1.20.5.100">
    <property type="entry name" value="Cytochrome c1, transmembrane anchor, C-terminal"/>
    <property type="match status" value="1"/>
</dbReference>
<evidence type="ECO:0000256" key="8">
    <source>
        <dbReference type="ARBA" id="ARBA00023136"/>
    </source>
</evidence>
<protein>
    <recommendedName>
        <fullName evidence="2">Cytochrome c1</fullName>
    </recommendedName>
</protein>
<evidence type="ECO:0000313" key="12">
    <source>
        <dbReference type="EMBL" id="RJX69169.1"/>
    </source>
</evidence>
<accession>A0A419R3V2</accession>
<evidence type="ECO:0000256" key="2">
    <source>
        <dbReference type="ARBA" id="ARBA00016165"/>
    </source>
</evidence>
<evidence type="ECO:0000256" key="3">
    <source>
        <dbReference type="ARBA" id="ARBA00022617"/>
    </source>
</evidence>
<dbReference type="GO" id="GO:0020037">
    <property type="term" value="F:heme binding"/>
    <property type="evidence" value="ECO:0007669"/>
    <property type="project" value="InterPro"/>
</dbReference>
<evidence type="ECO:0000256" key="10">
    <source>
        <dbReference type="SAM" id="Phobius"/>
    </source>
</evidence>
<dbReference type="AlphaFoldDB" id="A0A419R3V2"/>
<feature type="binding site" description="covalent" evidence="9">
    <location>
        <position position="82"/>
    </location>
    <ligand>
        <name>heme c</name>
        <dbReference type="ChEBI" id="CHEBI:61717"/>
    </ligand>
</feature>
<reference evidence="12 13" key="1">
    <citation type="submission" date="2018-09" db="EMBL/GenBank/DDBJ databases">
        <title>Altererythrobacter sp.Ery1 and Ery12, the genome sequencing of novel strains in genus Alterythrobacter.</title>
        <authorList>
            <person name="Cheng H."/>
            <person name="Wu Y.-H."/>
            <person name="Fang C."/>
            <person name="Xu X.-W."/>
        </authorList>
    </citation>
    <scope>NUCLEOTIDE SEQUENCE [LARGE SCALE GENOMIC DNA]</scope>
    <source>
        <strain evidence="12 13">Ery12</strain>
    </source>
</reference>
<evidence type="ECO:0000256" key="7">
    <source>
        <dbReference type="ARBA" id="ARBA00023004"/>
    </source>
</evidence>
<dbReference type="PRINTS" id="PR00603">
    <property type="entry name" value="CYTOCHROMEC1"/>
</dbReference>
<dbReference type="RefSeq" id="WP_120107569.1">
    <property type="nucleotide sequence ID" value="NZ_DATCMS010000001.1"/>
</dbReference>
<dbReference type="InterPro" id="IPR002326">
    <property type="entry name" value="Cyt_c1"/>
</dbReference>
<keyword evidence="6 10" id="KW-1133">Transmembrane helix</keyword>
<evidence type="ECO:0000256" key="6">
    <source>
        <dbReference type="ARBA" id="ARBA00022989"/>
    </source>
</evidence>
<dbReference type="InterPro" id="IPR036909">
    <property type="entry name" value="Cyt_c-like_dom_sf"/>
</dbReference>
<feature type="domain" description="Cytochrome c" evidence="11">
    <location>
        <begin position="69"/>
        <end position="248"/>
    </location>
</feature>
<keyword evidence="3 9" id="KW-0349">Heme</keyword>
<feature type="binding site" description="covalent" evidence="9">
    <location>
        <position position="85"/>
    </location>
    <ligand>
        <name>heme c</name>
        <dbReference type="ChEBI" id="CHEBI:61717"/>
    </ligand>
</feature>
<dbReference type="GO" id="GO:0046872">
    <property type="term" value="F:metal ion binding"/>
    <property type="evidence" value="ECO:0007669"/>
    <property type="project" value="UniProtKB-KW"/>
</dbReference>
<gene>
    <name evidence="12" type="ORF">D6858_04560</name>
</gene>
<comment type="cofactor">
    <cofactor evidence="9">
        <name>heme c</name>
        <dbReference type="ChEBI" id="CHEBI:61717"/>
    </cofactor>
    <text evidence="9">Binds 1 heme c group covalently per subunit.</text>
</comment>
<dbReference type="Pfam" id="PF02167">
    <property type="entry name" value="Cytochrom_C1"/>
    <property type="match status" value="1"/>
</dbReference>
<dbReference type="EMBL" id="RAHJ01000014">
    <property type="protein sequence ID" value="RJX69169.1"/>
    <property type="molecule type" value="Genomic_DNA"/>
</dbReference>
<name>A0A419R3V2_9SPHN</name>
<dbReference type="GO" id="GO:0009055">
    <property type="term" value="F:electron transfer activity"/>
    <property type="evidence" value="ECO:0007669"/>
    <property type="project" value="InterPro"/>
</dbReference>
<keyword evidence="13" id="KW-1185">Reference proteome</keyword>
<dbReference type="GO" id="GO:0016020">
    <property type="term" value="C:membrane"/>
    <property type="evidence" value="ECO:0007669"/>
    <property type="project" value="UniProtKB-SubCell"/>
</dbReference>
<organism evidence="12 13">
    <name type="scientific">Tsuneonella suprasediminis</name>
    <dbReference type="NCBI Taxonomy" id="2306996"/>
    <lineage>
        <taxon>Bacteria</taxon>
        <taxon>Pseudomonadati</taxon>
        <taxon>Pseudomonadota</taxon>
        <taxon>Alphaproteobacteria</taxon>
        <taxon>Sphingomonadales</taxon>
        <taxon>Erythrobacteraceae</taxon>
        <taxon>Tsuneonella</taxon>
    </lineage>
</organism>
<evidence type="ECO:0000256" key="4">
    <source>
        <dbReference type="ARBA" id="ARBA00022692"/>
    </source>
</evidence>
<dbReference type="Gene3D" id="1.10.760.10">
    <property type="entry name" value="Cytochrome c-like domain"/>
    <property type="match status" value="1"/>
</dbReference>
<keyword evidence="4 10" id="KW-0812">Transmembrane</keyword>
<evidence type="ECO:0000259" key="11">
    <source>
        <dbReference type="PROSITE" id="PS51007"/>
    </source>
</evidence>
<comment type="subcellular location">
    <subcellularLocation>
        <location evidence="1">Membrane</location>
    </subcellularLocation>
</comment>
<feature type="transmembrane region" description="Helical" evidence="10">
    <location>
        <begin position="258"/>
        <end position="276"/>
    </location>
</feature>
<comment type="caution">
    <text evidence="12">The sequence shown here is derived from an EMBL/GenBank/DDBJ whole genome shotgun (WGS) entry which is preliminary data.</text>
</comment>
<feature type="binding site" description="covalent" evidence="9">
    <location>
        <position position="86"/>
    </location>
    <ligand>
        <name>heme c</name>
        <dbReference type="ChEBI" id="CHEBI:61717"/>
    </ligand>
</feature>
<evidence type="ECO:0000256" key="5">
    <source>
        <dbReference type="ARBA" id="ARBA00022723"/>
    </source>
</evidence>
<evidence type="ECO:0000313" key="13">
    <source>
        <dbReference type="Proteomes" id="UP000284322"/>
    </source>
</evidence>
<evidence type="ECO:0000256" key="9">
    <source>
        <dbReference type="PIRSR" id="PIRSR602326-1"/>
    </source>
</evidence>
<keyword evidence="8 10" id="KW-0472">Membrane</keyword>